<protein>
    <recommendedName>
        <fullName evidence="4">DUF4220 domain-containing protein</fullName>
    </recommendedName>
</protein>
<dbReference type="AlphaFoldDB" id="A0A1B6PEG1"/>
<dbReference type="EMBL" id="CM000767">
    <property type="protein sequence ID" value="KXG24082.2"/>
    <property type="molecule type" value="Genomic_DNA"/>
</dbReference>
<keyword evidence="2" id="KW-0472">Membrane</keyword>
<dbReference type="InParanoid" id="A0A1B6PEG1"/>
<feature type="transmembrane region" description="Helical" evidence="2">
    <location>
        <begin position="23"/>
        <end position="41"/>
    </location>
</feature>
<keyword evidence="3" id="KW-0732">Signal</keyword>
<accession>A0A1B6PEG1</accession>
<reference evidence="6" key="2">
    <citation type="journal article" date="2018" name="Plant J.">
        <title>The Sorghum bicolor reference genome: improved assembly, gene annotations, a transcriptome atlas, and signatures of genome organization.</title>
        <authorList>
            <person name="McCormick R.F."/>
            <person name="Truong S.K."/>
            <person name="Sreedasyam A."/>
            <person name="Jenkins J."/>
            <person name="Shu S."/>
            <person name="Sims D."/>
            <person name="Kennedy M."/>
            <person name="Amirebrahimi M."/>
            <person name="Weers B.D."/>
            <person name="McKinley B."/>
            <person name="Mattison A."/>
            <person name="Morishige D.T."/>
            <person name="Grimwood J."/>
            <person name="Schmutz J."/>
            <person name="Mullet J.E."/>
        </authorList>
    </citation>
    <scope>NUCLEOTIDE SEQUENCE [LARGE SCALE GENOMIC DNA]</scope>
    <source>
        <strain evidence="6">cv. BTx623</strain>
    </source>
</reference>
<evidence type="ECO:0000313" key="5">
    <source>
        <dbReference type="EMBL" id="KXG24082.2"/>
    </source>
</evidence>
<dbReference type="eggNOG" id="ENOG502QQBP">
    <property type="taxonomic scope" value="Eukaryota"/>
</dbReference>
<dbReference type="Proteomes" id="UP000000768">
    <property type="component" value="Chromosome 8"/>
</dbReference>
<evidence type="ECO:0000256" key="3">
    <source>
        <dbReference type="SAM" id="SignalP"/>
    </source>
</evidence>
<organism evidence="5 6">
    <name type="scientific">Sorghum bicolor</name>
    <name type="common">Sorghum</name>
    <name type="synonym">Sorghum vulgare</name>
    <dbReference type="NCBI Taxonomy" id="4558"/>
    <lineage>
        <taxon>Eukaryota</taxon>
        <taxon>Viridiplantae</taxon>
        <taxon>Streptophyta</taxon>
        <taxon>Embryophyta</taxon>
        <taxon>Tracheophyta</taxon>
        <taxon>Spermatophyta</taxon>
        <taxon>Magnoliopsida</taxon>
        <taxon>Liliopsida</taxon>
        <taxon>Poales</taxon>
        <taxon>Poaceae</taxon>
        <taxon>PACMAD clade</taxon>
        <taxon>Panicoideae</taxon>
        <taxon>Andropogonodae</taxon>
        <taxon>Andropogoneae</taxon>
        <taxon>Sorghinae</taxon>
        <taxon>Sorghum</taxon>
    </lineage>
</organism>
<feature type="transmembrane region" description="Helical" evidence="2">
    <location>
        <begin position="139"/>
        <end position="158"/>
    </location>
</feature>
<dbReference type="InterPro" id="IPR007658">
    <property type="entry name" value="DUF594"/>
</dbReference>
<feature type="transmembrane region" description="Helical" evidence="2">
    <location>
        <begin position="53"/>
        <end position="72"/>
    </location>
</feature>
<dbReference type="Gramene" id="KXG24082">
    <property type="protein sequence ID" value="KXG24082"/>
    <property type="gene ID" value="SORBI_3008G122200"/>
</dbReference>
<feature type="transmembrane region" description="Helical" evidence="2">
    <location>
        <begin position="315"/>
        <end position="334"/>
    </location>
</feature>
<reference evidence="5 6" key="1">
    <citation type="journal article" date="2009" name="Nature">
        <title>The Sorghum bicolor genome and the diversification of grasses.</title>
        <authorList>
            <person name="Paterson A.H."/>
            <person name="Bowers J.E."/>
            <person name="Bruggmann R."/>
            <person name="Dubchak I."/>
            <person name="Grimwood J."/>
            <person name="Gundlach H."/>
            <person name="Haberer G."/>
            <person name="Hellsten U."/>
            <person name="Mitros T."/>
            <person name="Poliakov A."/>
            <person name="Schmutz J."/>
            <person name="Spannagl M."/>
            <person name="Tang H."/>
            <person name="Wang X."/>
            <person name="Wicker T."/>
            <person name="Bharti A.K."/>
            <person name="Chapman J."/>
            <person name="Feltus F.A."/>
            <person name="Gowik U."/>
            <person name="Grigoriev I.V."/>
            <person name="Lyons E."/>
            <person name="Maher C.A."/>
            <person name="Martis M."/>
            <person name="Narechania A."/>
            <person name="Otillar R.P."/>
            <person name="Penning B.W."/>
            <person name="Salamov A.A."/>
            <person name="Wang Y."/>
            <person name="Zhang L."/>
            <person name="Carpita N.C."/>
            <person name="Freeling M."/>
            <person name="Gingle A.R."/>
            <person name="Hash C.T."/>
            <person name="Keller B."/>
            <person name="Klein P."/>
            <person name="Kresovich S."/>
            <person name="McCann M.C."/>
            <person name="Ming R."/>
            <person name="Peterson D.G."/>
            <person name="Mehboob-ur-Rahman"/>
            <person name="Ware D."/>
            <person name="Westhoff P."/>
            <person name="Mayer K.F."/>
            <person name="Messing J."/>
            <person name="Rokhsar D.S."/>
        </authorList>
    </citation>
    <scope>NUCLEOTIDE SEQUENCE [LARGE SCALE GENOMIC DNA]</scope>
    <source>
        <strain evidence="6">cv. BTx623</strain>
    </source>
</reference>
<dbReference type="PANTHER" id="PTHR31325">
    <property type="entry name" value="OS01G0798800 PROTEIN-RELATED"/>
    <property type="match status" value="1"/>
</dbReference>
<keyword evidence="6" id="KW-1185">Reference proteome</keyword>
<keyword evidence="2" id="KW-1133">Transmembrane helix</keyword>
<proteinExistence type="predicted"/>
<feature type="compositionally biased region" description="Basic and acidic residues" evidence="1">
    <location>
        <begin position="677"/>
        <end position="689"/>
    </location>
</feature>
<sequence>MVWLGVVLAMILAQSVQWWSEWGFRITVLGSLGANLVVGILSGTRRRSAPGMLWGFLGLAANSFLWLAYQVAEAATTNAIGTLSLCGSDASAEEKQVVAFWAPFLLLHLGGPDNLTAYSLEDNKISSRKCNTHRGVRSWALLLAASVVMLIAGAVRYLERVQALRKANFDSMQEDARSSGSSEEDDFKMLRSIIKRNKRLGRSLRDREALLLAQALFPVWSFTKAQASEMILSVSETDVWERKWDWESMCKVAEMELSLIYDFLYTKAILAHTCYYYLVRLLSPLCTAFLFWLWLHPDDQQQQQPHVRGSFAGMTYGLLAITFIMDVAWLLRALGSTWAYTYLREEAPAGPLEEDGGGRLHRIVVRLDPLQLFCRDPISHRRWSGTAGTTCCTSALLPPLRGNVVVQSGGPCPGLETTNPKRWGICGGHQEAPHQVKTKLPPSELDRLFGEEFVEDVLMWHIVTCMVLLHPRIGDEARKHACAIEVMSEYLMFLVAVRQEMLPGLVLHSQLEITRKKLVQICNAAERSDVILHNEKSNRNNKEKLAMILRRVTAVEPDESDEAWASIPHLLEDEGSQLVLRAVELYFKLSGDKKAGVGSSRDARPPPQVPGEMLEFIFNVWVDKLVYAAVRCSREAHAQQLTAGGELTTVLWMLIQHAGPFGIGEEFINVSKKKKGAKDPMDMRPEHGEPFLAAGPPMPEGGASASADDSTSATSDGSIYASASEFASASDSDSIFASADGSIYTSTLAFSSAIESASASVLPLLGTMLLKDDTLPKNTYESVKLLRALKMPYESIHACPNKCVLFRGEELKAAMHCPKCKASRYVEVDAGDDKKVESKISEMVVWYLPLTLRLQRMFMTEESAKKMT</sequence>
<evidence type="ECO:0000313" key="6">
    <source>
        <dbReference type="Proteomes" id="UP000000768"/>
    </source>
</evidence>
<feature type="transmembrane region" description="Helical" evidence="2">
    <location>
        <begin position="274"/>
        <end position="295"/>
    </location>
</feature>
<feature type="signal peptide" evidence="3">
    <location>
        <begin position="1"/>
        <end position="18"/>
    </location>
</feature>
<keyword evidence="2" id="KW-0812">Transmembrane</keyword>
<dbReference type="InterPro" id="IPR025315">
    <property type="entry name" value="DUF4220"/>
</dbReference>
<gene>
    <name evidence="5" type="ORF">SORBI_3008G122200</name>
</gene>
<feature type="domain" description="DUF4220" evidence="4">
    <location>
        <begin position="66"/>
        <end position="388"/>
    </location>
</feature>
<dbReference type="Pfam" id="PF04578">
    <property type="entry name" value="DUF594"/>
    <property type="match status" value="1"/>
</dbReference>
<dbReference type="Pfam" id="PF13968">
    <property type="entry name" value="DUF4220"/>
    <property type="match status" value="1"/>
</dbReference>
<dbReference type="ExpressionAtlas" id="A0A1B6PEG1">
    <property type="expression patterns" value="baseline and differential"/>
</dbReference>
<feature type="compositionally biased region" description="Low complexity" evidence="1">
    <location>
        <begin position="701"/>
        <end position="712"/>
    </location>
</feature>
<evidence type="ECO:0000259" key="4">
    <source>
        <dbReference type="Pfam" id="PF13968"/>
    </source>
</evidence>
<feature type="chain" id="PRO_5012136293" description="DUF4220 domain-containing protein" evidence="3">
    <location>
        <begin position="19"/>
        <end position="868"/>
    </location>
</feature>
<evidence type="ECO:0000256" key="2">
    <source>
        <dbReference type="SAM" id="Phobius"/>
    </source>
</evidence>
<feature type="region of interest" description="Disordered" evidence="1">
    <location>
        <begin position="674"/>
        <end position="712"/>
    </location>
</feature>
<name>A0A1B6PEG1_SORBI</name>
<evidence type="ECO:0000256" key="1">
    <source>
        <dbReference type="SAM" id="MobiDB-lite"/>
    </source>
</evidence>